<dbReference type="InterPro" id="IPR007110">
    <property type="entry name" value="Ig-like_dom"/>
</dbReference>
<comment type="subcellular location">
    <subcellularLocation>
        <location evidence="1">Membrane</location>
    </subcellularLocation>
</comment>
<protein>
    <recommendedName>
        <fullName evidence="6">Ig-like domain-containing protein</fullName>
    </recommendedName>
</protein>
<dbReference type="FunCoup" id="A0A803K4B0">
    <property type="interactions" value="383"/>
</dbReference>
<keyword evidence="3 5" id="KW-0472">Membrane</keyword>
<evidence type="ECO:0000256" key="3">
    <source>
        <dbReference type="ARBA" id="ARBA00023136"/>
    </source>
</evidence>
<evidence type="ECO:0000256" key="4">
    <source>
        <dbReference type="ARBA" id="ARBA00023180"/>
    </source>
</evidence>
<dbReference type="AlphaFoldDB" id="A0A803K4B0"/>
<dbReference type="PROSITE" id="PS50835">
    <property type="entry name" value="IG_LIKE"/>
    <property type="match status" value="1"/>
</dbReference>
<keyword evidence="2" id="KW-0732">Signal</keyword>
<dbReference type="InterPro" id="IPR013783">
    <property type="entry name" value="Ig-like_fold"/>
</dbReference>
<keyword evidence="5" id="KW-1133">Transmembrane helix</keyword>
<dbReference type="Ensembl" id="ENSXETT00000111273">
    <property type="protein sequence ID" value="ENSXETP00000102093"/>
    <property type="gene ID" value="ENSXETG00000042030"/>
</dbReference>
<dbReference type="PANTHER" id="PTHR12080:SF116">
    <property type="entry name" value="SLAM FAMILY MEMBER 5-LIKE"/>
    <property type="match status" value="1"/>
</dbReference>
<feature type="transmembrane region" description="Helical" evidence="5">
    <location>
        <begin position="291"/>
        <end position="311"/>
    </location>
</feature>
<reference evidence="7" key="1">
    <citation type="journal article" date="2010" name="Science">
        <title>The genome of the Western clawed frog Xenopus tropicalis.</title>
        <authorList>
            <person name="Hellsten U."/>
            <person name="Harland R.M."/>
            <person name="Gilchrist M.J."/>
            <person name="Hendrix D."/>
            <person name="Jurka J."/>
            <person name="Kapitonov V."/>
            <person name="Ovcharenko I."/>
            <person name="Putnam N.H."/>
            <person name="Shu S."/>
            <person name="Taher L."/>
            <person name="Blitz I.L."/>
            <person name="Blumberg B."/>
            <person name="Dichmann D.S."/>
            <person name="Dubchak I."/>
            <person name="Amaya E."/>
            <person name="Detter J.C."/>
            <person name="Fletcher R."/>
            <person name="Gerhard D.S."/>
            <person name="Goodstein D."/>
            <person name="Graves T."/>
            <person name="Grigoriev I.V."/>
            <person name="Grimwood J."/>
            <person name="Kawashima T."/>
            <person name="Lindquist E."/>
            <person name="Lucas S.M."/>
            <person name="Mead P.E."/>
            <person name="Mitros T."/>
            <person name="Ogino H."/>
            <person name="Ohta Y."/>
            <person name="Poliakov A.V."/>
            <person name="Pollet N."/>
            <person name="Robert J."/>
            <person name="Salamov A."/>
            <person name="Sater A.K."/>
            <person name="Schmutz J."/>
            <person name="Terry A."/>
            <person name="Vize P.D."/>
            <person name="Warren W.C."/>
            <person name="Wells D."/>
            <person name="Wills A."/>
            <person name="Wilson R.K."/>
            <person name="Zimmerman L.B."/>
            <person name="Zorn A.M."/>
            <person name="Grainger R."/>
            <person name="Grammer T."/>
            <person name="Khokha M.K."/>
            <person name="Richardson P.M."/>
            <person name="Rokhsar D.S."/>
        </authorList>
    </citation>
    <scope>NUCLEOTIDE SEQUENCE [LARGE SCALE GENOMIC DNA]</scope>
    <source>
        <strain evidence="7">Nigerian</strain>
    </source>
</reference>
<sequence>MKPLSVLSLFRCYLYGDHRLLNTITAISCPTTHPPCLVSPLTLPAWSQHSHKASGSTAEKMLRNGSKKLPVFLLPLLLLIGHAIQDNSLQVRGILNQSVYLSNPKTLDLPVEKVMWEVEINGEMFPLADYRDRHLEMYNNQFTNRLDVSNNGTALRIRELRKEDGTTFTAYITLINKVIKILVFHLRVYEPVPEPNLHTEVEKVKKMWCNITLHCSVPTNVSLVFFSWMYRNGSSGYQHYANGTTIHLSLMAIPQNMDFLCLVQNPAEQKNVSARVQEMCKYERDSDGTCWIKLYIFLPVLAMLSAILLIVSK</sequence>
<dbReference type="PANTHER" id="PTHR12080">
    <property type="entry name" value="SIGNALING LYMPHOCYTIC ACTIVATION MOLECULE"/>
    <property type="match status" value="1"/>
</dbReference>
<dbReference type="Ensembl" id="ENSXETT00000116033">
    <property type="protein sequence ID" value="ENSXETP00000115192"/>
    <property type="gene ID" value="ENSXETG00000042030"/>
</dbReference>
<dbReference type="GO" id="GO:0016020">
    <property type="term" value="C:membrane"/>
    <property type="evidence" value="ECO:0007669"/>
    <property type="project" value="UniProtKB-SubCell"/>
</dbReference>
<dbReference type="GeneTree" id="ENSGT01030000234540"/>
<organism evidence="7">
    <name type="scientific">Xenopus tropicalis</name>
    <name type="common">Western clawed frog</name>
    <name type="synonym">Silurana tropicalis</name>
    <dbReference type="NCBI Taxonomy" id="8364"/>
    <lineage>
        <taxon>Eukaryota</taxon>
        <taxon>Metazoa</taxon>
        <taxon>Chordata</taxon>
        <taxon>Craniata</taxon>
        <taxon>Vertebrata</taxon>
        <taxon>Euteleostomi</taxon>
        <taxon>Amphibia</taxon>
        <taxon>Batrachia</taxon>
        <taxon>Anura</taxon>
        <taxon>Pipoidea</taxon>
        <taxon>Pipidae</taxon>
        <taxon>Xenopodinae</taxon>
        <taxon>Xenopus</taxon>
        <taxon>Silurana</taxon>
    </lineage>
</organism>
<dbReference type="Gene3D" id="2.60.40.10">
    <property type="entry name" value="Immunoglobulins"/>
    <property type="match status" value="2"/>
</dbReference>
<dbReference type="InterPro" id="IPR015631">
    <property type="entry name" value="CD2/SLAM_rcpt"/>
</dbReference>
<feature type="domain" description="Ig-like" evidence="6">
    <location>
        <begin position="193"/>
        <end position="273"/>
    </location>
</feature>
<accession>A0A803K4B0</accession>
<evidence type="ECO:0000313" key="7">
    <source>
        <dbReference type="Ensembl" id="ENSXETP00000115192"/>
    </source>
</evidence>
<reference evidence="7" key="2">
    <citation type="submission" date="2021-03" db="UniProtKB">
        <authorList>
            <consortium name="Ensembl"/>
        </authorList>
    </citation>
    <scope>IDENTIFICATION</scope>
</reference>
<evidence type="ECO:0000256" key="5">
    <source>
        <dbReference type="SAM" id="Phobius"/>
    </source>
</evidence>
<name>A0A803K4B0_XENTR</name>
<keyword evidence="5" id="KW-0812">Transmembrane</keyword>
<evidence type="ECO:0000259" key="6">
    <source>
        <dbReference type="PROSITE" id="PS50835"/>
    </source>
</evidence>
<dbReference type="InParanoid" id="A0A803K4B0"/>
<evidence type="ECO:0000256" key="1">
    <source>
        <dbReference type="ARBA" id="ARBA00004370"/>
    </source>
</evidence>
<keyword evidence="4" id="KW-0325">Glycoprotein</keyword>
<evidence type="ECO:0000256" key="2">
    <source>
        <dbReference type="ARBA" id="ARBA00022729"/>
    </source>
</evidence>
<proteinExistence type="predicted"/>